<protein>
    <recommendedName>
        <fullName evidence="3">TIL domain-containing protein</fullName>
    </recommendedName>
</protein>
<evidence type="ECO:0000313" key="1">
    <source>
        <dbReference type="EMBL" id="KAH7310710.1"/>
    </source>
</evidence>
<dbReference type="CDD" id="cd19941">
    <property type="entry name" value="TIL"/>
    <property type="match status" value="1"/>
</dbReference>
<dbReference type="OrthoDB" id="5945029at2759"/>
<organism evidence="1 2">
    <name type="scientific">Stachybotrys elegans</name>
    <dbReference type="NCBI Taxonomy" id="80388"/>
    <lineage>
        <taxon>Eukaryota</taxon>
        <taxon>Fungi</taxon>
        <taxon>Dikarya</taxon>
        <taxon>Ascomycota</taxon>
        <taxon>Pezizomycotina</taxon>
        <taxon>Sordariomycetes</taxon>
        <taxon>Hypocreomycetidae</taxon>
        <taxon>Hypocreales</taxon>
        <taxon>Stachybotryaceae</taxon>
        <taxon>Stachybotrys</taxon>
    </lineage>
</organism>
<name>A0A8K0SL49_9HYPO</name>
<proteinExistence type="predicted"/>
<keyword evidence="2" id="KW-1185">Reference proteome</keyword>
<dbReference type="AlphaFoldDB" id="A0A8K0SL49"/>
<evidence type="ECO:0008006" key="3">
    <source>
        <dbReference type="Google" id="ProtNLM"/>
    </source>
</evidence>
<comment type="caution">
    <text evidence="1">The sequence shown here is derived from an EMBL/GenBank/DDBJ whole genome shotgun (WGS) entry which is preliminary data.</text>
</comment>
<evidence type="ECO:0000313" key="2">
    <source>
        <dbReference type="Proteomes" id="UP000813444"/>
    </source>
</evidence>
<accession>A0A8K0SL49</accession>
<dbReference type="EMBL" id="JAGPNK010000012">
    <property type="protein sequence ID" value="KAH7310710.1"/>
    <property type="molecule type" value="Genomic_DNA"/>
</dbReference>
<sequence length="123" mass="13964">MNTKSQMGRIIGLFLLVVCMVMINPQLYSKISQVFQKKPPQAKTRPGYREWREEPRCLQPNALWLECGTPCHPTCKEPNPQICAAVCVEGASVRKGSCLTMMDCALRWTSVRLNSLRSVRHTI</sequence>
<reference evidence="1" key="1">
    <citation type="journal article" date="2021" name="Nat. Commun.">
        <title>Genetic determinants of endophytism in the Arabidopsis root mycobiome.</title>
        <authorList>
            <person name="Mesny F."/>
            <person name="Miyauchi S."/>
            <person name="Thiergart T."/>
            <person name="Pickel B."/>
            <person name="Atanasova L."/>
            <person name="Karlsson M."/>
            <person name="Huettel B."/>
            <person name="Barry K.W."/>
            <person name="Haridas S."/>
            <person name="Chen C."/>
            <person name="Bauer D."/>
            <person name="Andreopoulos W."/>
            <person name="Pangilinan J."/>
            <person name="LaButti K."/>
            <person name="Riley R."/>
            <person name="Lipzen A."/>
            <person name="Clum A."/>
            <person name="Drula E."/>
            <person name="Henrissat B."/>
            <person name="Kohler A."/>
            <person name="Grigoriev I.V."/>
            <person name="Martin F.M."/>
            <person name="Hacquard S."/>
        </authorList>
    </citation>
    <scope>NUCLEOTIDE SEQUENCE</scope>
    <source>
        <strain evidence="1">MPI-CAGE-CH-0235</strain>
    </source>
</reference>
<gene>
    <name evidence="1" type="ORF">B0I35DRAFT_78110</name>
</gene>
<dbReference type="Proteomes" id="UP000813444">
    <property type="component" value="Unassembled WGS sequence"/>
</dbReference>